<comment type="caution">
    <text evidence="1">The sequence shown here is derived from an EMBL/GenBank/DDBJ whole genome shotgun (WGS) entry which is preliminary data.</text>
</comment>
<dbReference type="Proteomes" id="UP001497535">
    <property type="component" value="Unassembled WGS sequence"/>
</dbReference>
<evidence type="ECO:0000313" key="1">
    <source>
        <dbReference type="EMBL" id="CAK5099682.1"/>
    </source>
</evidence>
<keyword evidence="2" id="KW-1185">Reference proteome</keyword>
<protein>
    <submittedName>
        <fullName evidence="1">Uncharacterized protein</fullName>
    </submittedName>
</protein>
<sequence length="181" mass="18951">MSKRSNTGSHKSQLDQERARRHSLEAKYGHVLDLLNDACVLINAVISANEHDNELLADLAANLEKAKMGEADLGGQEQGKISKKGVGGQHQDLGKNEKKGVGCLDKNEKKGGGHGPSLGKLVGDNGGKTKGNGRTTCKHCKDVDGKESAISGSTESTSTALYEKVPSLENTSDDDAAGPST</sequence>
<dbReference type="EMBL" id="CAVMJV010000106">
    <property type="protein sequence ID" value="CAK5099682.1"/>
    <property type="molecule type" value="Genomic_DNA"/>
</dbReference>
<organism evidence="1 2">
    <name type="scientific">Meloidogyne enterolobii</name>
    <name type="common">Root-knot nematode worm</name>
    <name type="synonym">Meloidogyne mayaguensis</name>
    <dbReference type="NCBI Taxonomy" id="390850"/>
    <lineage>
        <taxon>Eukaryota</taxon>
        <taxon>Metazoa</taxon>
        <taxon>Ecdysozoa</taxon>
        <taxon>Nematoda</taxon>
        <taxon>Chromadorea</taxon>
        <taxon>Rhabditida</taxon>
        <taxon>Tylenchina</taxon>
        <taxon>Tylenchomorpha</taxon>
        <taxon>Tylenchoidea</taxon>
        <taxon>Meloidogynidae</taxon>
        <taxon>Meloidogyninae</taxon>
        <taxon>Meloidogyne</taxon>
    </lineage>
</organism>
<accession>A0ACB1ASS6</accession>
<gene>
    <name evidence="1" type="ORF">MENTE1834_LOCUS41888</name>
</gene>
<proteinExistence type="predicted"/>
<reference evidence="1" key="1">
    <citation type="submission" date="2023-11" db="EMBL/GenBank/DDBJ databases">
        <authorList>
            <person name="Poullet M."/>
        </authorList>
    </citation>
    <scope>NUCLEOTIDE SEQUENCE</scope>
    <source>
        <strain evidence="1">E1834</strain>
    </source>
</reference>
<name>A0ACB1ASS6_MELEN</name>
<evidence type="ECO:0000313" key="2">
    <source>
        <dbReference type="Proteomes" id="UP001497535"/>
    </source>
</evidence>